<dbReference type="EMBL" id="MN739528">
    <property type="protein sequence ID" value="QHT10774.1"/>
    <property type="molecule type" value="Genomic_DNA"/>
</dbReference>
<evidence type="ECO:0000313" key="2">
    <source>
        <dbReference type="EMBL" id="QHT10774.1"/>
    </source>
</evidence>
<protein>
    <submittedName>
        <fullName evidence="2">Uncharacterized protein</fullName>
    </submittedName>
</protein>
<dbReference type="AlphaFoldDB" id="A0A6C0D3V4"/>
<name>A0A6C0D3V4_9ZZZZ</name>
<keyword evidence="1" id="KW-0812">Transmembrane</keyword>
<organism evidence="2">
    <name type="scientific">viral metagenome</name>
    <dbReference type="NCBI Taxonomy" id="1070528"/>
    <lineage>
        <taxon>unclassified sequences</taxon>
        <taxon>metagenomes</taxon>
        <taxon>organismal metagenomes</taxon>
    </lineage>
</organism>
<evidence type="ECO:0000256" key="1">
    <source>
        <dbReference type="SAM" id="Phobius"/>
    </source>
</evidence>
<keyword evidence="1" id="KW-0472">Membrane</keyword>
<feature type="transmembrane region" description="Helical" evidence="1">
    <location>
        <begin position="32"/>
        <end position="55"/>
    </location>
</feature>
<accession>A0A6C0D3V4</accession>
<sequence>MIKYHDVSLSEYSIETFKTNVSNLLEYKPIRYMAAVFLYSFSIAISFLFAGIFVAPLTFKEIQDDINEDKLAEKRAEEQNFEYKYLDEYEKLEEKDVNSDLKTTTLEIPFLKTTIIMFYEDETFKYYSNTDVIYKYLNVACRKFVVENNAKKLYNDGTSEEVKTDAVKSESDLFIIKPETSVLEKKCNRFIRVGSIHDYNEKNNIKLVKEIDILEFLKNCK</sequence>
<proteinExistence type="predicted"/>
<keyword evidence="1" id="KW-1133">Transmembrane helix</keyword>
<reference evidence="2" key="1">
    <citation type="journal article" date="2020" name="Nature">
        <title>Giant virus diversity and host interactions through global metagenomics.</title>
        <authorList>
            <person name="Schulz F."/>
            <person name="Roux S."/>
            <person name="Paez-Espino D."/>
            <person name="Jungbluth S."/>
            <person name="Walsh D.A."/>
            <person name="Denef V.J."/>
            <person name="McMahon K.D."/>
            <person name="Konstantinidis K.T."/>
            <person name="Eloe-Fadrosh E.A."/>
            <person name="Kyrpides N.C."/>
            <person name="Woyke T."/>
        </authorList>
    </citation>
    <scope>NUCLEOTIDE SEQUENCE</scope>
    <source>
        <strain evidence="2">GVMAG-M-3300023174-107</strain>
    </source>
</reference>